<protein>
    <recommendedName>
        <fullName evidence="3">Ig-like domain-containing protein</fullName>
    </recommendedName>
</protein>
<feature type="chain" id="PRO_5034606730" description="Ig-like domain-containing protein" evidence="2">
    <location>
        <begin position="26"/>
        <end position="710"/>
    </location>
</feature>
<feature type="signal peptide" evidence="2">
    <location>
        <begin position="1"/>
        <end position="25"/>
    </location>
</feature>
<dbReference type="SUPFAM" id="SSF48726">
    <property type="entry name" value="Immunoglobulin"/>
    <property type="match status" value="6"/>
</dbReference>
<dbReference type="FunFam" id="2.60.40.10:FF:002431">
    <property type="entry name" value="Si:ch211-222k6.3"/>
    <property type="match status" value="2"/>
</dbReference>
<feature type="domain" description="Ig-like" evidence="3">
    <location>
        <begin position="360"/>
        <end position="445"/>
    </location>
</feature>
<accession>A0A8C2CVV2</accession>
<dbReference type="PROSITE" id="PS50835">
    <property type="entry name" value="IG_LIKE"/>
    <property type="match status" value="2"/>
</dbReference>
<keyword evidence="1" id="KW-0812">Transmembrane</keyword>
<keyword evidence="1" id="KW-1133">Transmembrane helix</keyword>
<dbReference type="InterPro" id="IPR013106">
    <property type="entry name" value="Ig_V-set"/>
</dbReference>
<dbReference type="Ensembl" id="ENSCCRT00020018546.1">
    <property type="protein sequence ID" value="ENSCCRP00020016873.1"/>
    <property type="gene ID" value="ENSCCRG00020008079.1"/>
</dbReference>
<evidence type="ECO:0000256" key="1">
    <source>
        <dbReference type="SAM" id="Phobius"/>
    </source>
</evidence>
<dbReference type="Pfam" id="PF07686">
    <property type="entry name" value="V-set"/>
    <property type="match status" value="1"/>
</dbReference>
<dbReference type="InterPro" id="IPR003599">
    <property type="entry name" value="Ig_sub"/>
</dbReference>
<keyword evidence="1" id="KW-0472">Membrane</keyword>
<dbReference type="SMART" id="SM00409">
    <property type="entry name" value="IG"/>
    <property type="match status" value="4"/>
</dbReference>
<dbReference type="AlphaFoldDB" id="A0A8C2CVV2"/>
<proteinExistence type="predicted"/>
<dbReference type="InterPro" id="IPR013783">
    <property type="entry name" value="Ig-like_fold"/>
</dbReference>
<keyword evidence="2" id="KW-0732">Signal</keyword>
<dbReference type="Gene3D" id="2.60.40.10">
    <property type="entry name" value="Immunoglobulins"/>
    <property type="match status" value="6"/>
</dbReference>
<dbReference type="PANTHER" id="PTHR21063">
    <property type="entry name" value="LFA-3"/>
    <property type="match status" value="1"/>
</dbReference>
<reference evidence="4" key="1">
    <citation type="submission" date="2025-08" db="UniProtKB">
        <authorList>
            <consortium name="Ensembl"/>
        </authorList>
    </citation>
    <scope>IDENTIFICATION</scope>
</reference>
<evidence type="ECO:0000313" key="4">
    <source>
        <dbReference type="Ensembl" id="ENSCCRP00020016873.1"/>
    </source>
</evidence>
<evidence type="ECO:0000313" key="5">
    <source>
        <dbReference type="Proteomes" id="UP000694701"/>
    </source>
</evidence>
<evidence type="ECO:0000256" key="2">
    <source>
        <dbReference type="SAM" id="SignalP"/>
    </source>
</evidence>
<organism evidence="4 5">
    <name type="scientific">Cyprinus carpio</name>
    <name type="common">Common carp</name>
    <dbReference type="NCBI Taxonomy" id="7962"/>
    <lineage>
        <taxon>Eukaryota</taxon>
        <taxon>Metazoa</taxon>
        <taxon>Chordata</taxon>
        <taxon>Craniata</taxon>
        <taxon>Vertebrata</taxon>
        <taxon>Euteleostomi</taxon>
        <taxon>Actinopterygii</taxon>
        <taxon>Neopterygii</taxon>
        <taxon>Teleostei</taxon>
        <taxon>Ostariophysi</taxon>
        <taxon>Cypriniformes</taxon>
        <taxon>Cyprinidae</taxon>
        <taxon>Cyprininae</taxon>
        <taxon>Cyprinus</taxon>
    </lineage>
</organism>
<dbReference type="Proteomes" id="UP000694701">
    <property type="component" value="Unplaced"/>
</dbReference>
<sequence length="710" mass="80094">MICGLKPLKMFWIVLFCLCFWCLDGVFDDEKVEKISMNKGESFTLNSDLTEIKDDDVIQWRFRSENTLIAEINKQVDSMTVYDDVLDERFRDRVKLNQRTGSLTITNITEEHSGAYTLQINGVTKRFSLGVYVSTSMKPVSVMKGDSVTLNSDHTYMIDRDRIRWRFWADDKIAWWSEINLIAEINVTADSMTVYDDVLDGRFRDRLKLDKQTGSLTITDTRTEHEGHYKQMISIKNNNYIKSFFLAFFVEILVMEGDSVTLNSARTEIKYYDQIRWWFETKNTLIAEINKLANRIAVYDDDVLDGRFRDRLKLDKQTGSLTITNITTADTGHYELQMLFSNSFSAKSFKVSVYARLPVPVISRDCSSSSSSSSSSYCSLLCSVVNVSHVTLSWYKGNSLLSSISVSDLSISLSLPLEVEYQDKNSYSCVLNNPISHQTQHLDITQLCQPCPDEISEMEGDAVTLNSDLTEMMNANVIQWTFGPIITIDKFYKIIAEINKRSNSITVYDDVLDGRFRNRLKVNHQTGSLTITNTTTEDTGLYKLKTNSVIKSFSLTVYAHLPVPVINSNSSPCSSSSSSSNCSLLCSVVNVGHVTLSWYKGNSLLSSISVSDLSISLSLPLEVEYQDKNSYSCVINNPFSNQTTHLDITQHCHTCSDSVHCCGSTEAVIRLVLSALVGVATVIFLVHDIRSRRAEQDQAHIHTSGNSLKI</sequence>
<dbReference type="InterPro" id="IPR036179">
    <property type="entry name" value="Ig-like_dom_sf"/>
</dbReference>
<feature type="domain" description="Ig-like" evidence="3">
    <location>
        <begin position="564"/>
        <end position="649"/>
    </location>
</feature>
<feature type="transmembrane region" description="Helical" evidence="1">
    <location>
        <begin position="667"/>
        <end position="686"/>
    </location>
</feature>
<name>A0A8C2CVV2_CYPCA</name>
<evidence type="ECO:0000259" key="3">
    <source>
        <dbReference type="PROSITE" id="PS50835"/>
    </source>
</evidence>
<dbReference type="InterPro" id="IPR007110">
    <property type="entry name" value="Ig-like_dom"/>
</dbReference>
<dbReference type="PANTHER" id="PTHR21063:SF4">
    <property type="entry name" value="CD48 ANTIGEN-RELATED"/>
    <property type="match status" value="1"/>
</dbReference>